<dbReference type="InterPro" id="IPR015943">
    <property type="entry name" value="WD40/YVTN_repeat-like_dom_sf"/>
</dbReference>
<dbReference type="InterPro" id="IPR001680">
    <property type="entry name" value="WD40_rpt"/>
</dbReference>
<evidence type="ECO:0000256" key="2">
    <source>
        <dbReference type="ARBA" id="ARBA00022737"/>
    </source>
</evidence>
<keyword evidence="8" id="KW-1185">Reference proteome</keyword>
<evidence type="ECO:0000256" key="1">
    <source>
        <dbReference type="ARBA" id="ARBA00022574"/>
    </source>
</evidence>
<dbReference type="Gene3D" id="1.20.920.10">
    <property type="entry name" value="Bromodomain-like"/>
    <property type="match status" value="1"/>
</dbReference>
<dbReference type="SMART" id="SM00297">
    <property type="entry name" value="BROMO"/>
    <property type="match status" value="1"/>
</dbReference>
<feature type="region of interest" description="Disordered" evidence="6">
    <location>
        <begin position="1435"/>
        <end position="1734"/>
    </location>
</feature>
<feature type="repeat" description="WD" evidence="5">
    <location>
        <begin position="486"/>
        <end position="528"/>
    </location>
</feature>
<dbReference type="Gene3D" id="2.130.10.10">
    <property type="entry name" value="YVTN repeat-like/Quinoprotein amine dehydrogenase"/>
    <property type="match status" value="2"/>
</dbReference>
<feature type="repeat" description="WD" evidence="5">
    <location>
        <begin position="204"/>
        <end position="236"/>
    </location>
</feature>
<keyword evidence="3 4" id="KW-0103">Bromodomain</keyword>
<feature type="compositionally biased region" description="Low complexity" evidence="6">
    <location>
        <begin position="1"/>
        <end position="20"/>
    </location>
</feature>
<dbReference type="SUPFAM" id="SSF47370">
    <property type="entry name" value="Bromodomain"/>
    <property type="match status" value="1"/>
</dbReference>
<feature type="region of interest" description="Disordered" evidence="6">
    <location>
        <begin position="1"/>
        <end position="35"/>
    </location>
</feature>
<dbReference type="InterPro" id="IPR052060">
    <property type="entry name" value="Bromo_WD_repeat"/>
</dbReference>
<dbReference type="WBParaSite" id="Pan_g16394.t1">
    <property type="protein sequence ID" value="Pan_g16394.t1"/>
    <property type="gene ID" value="Pan_g16394"/>
</dbReference>
<dbReference type="InterPro" id="IPR036322">
    <property type="entry name" value="WD40_repeat_dom_sf"/>
</dbReference>
<dbReference type="PROSITE" id="PS50014">
    <property type="entry name" value="BROMODOMAIN_2"/>
    <property type="match status" value="1"/>
</dbReference>
<protein>
    <submittedName>
        <fullName evidence="9">Bromo domain-containing protein</fullName>
    </submittedName>
</protein>
<feature type="compositionally biased region" description="Low complexity" evidence="6">
    <location>
        <begin position="1273"/>
        <end position="1284"/>
    </location>
</feature>
<organism evidence="8 9">
    <name type="scientific">Panagrellus redivivus</name>
    <name type="common">Microworm</name>
    <dbReference type="NCBI Taxonomy" id="6233"/>
    <lineage>
        <taxon>Eukaryota</taxon>
        <taxon>Metazoa</taxon>
        <taxon>Ecdysozoa</taxon>
        <taxon>Nematoda</taxon>
        <taxon>Chromadorea</taxon>
        <taxon>Rhabditida</taxon>
        <taxon>Tylenchina</taxon>
        <taxon>Panagrolaimomorpha</taxon>
        <taxon>Panagrolaimoidea</taxon>
        <taxon>Panagrolaimidae</taxon>
        <taxon>Panagrellus</taxon>
    </lineage>
</organism>
<dbReference type="PANTHER" id="PTHR16266:SF17">
    <property type="entry name" value="BRWD3"/>
    <property type="match status" value="1"/>
</dbReference>
<proteinExistence type="predicted"/>
<dbReference type="InterPro" id="IPR036427">
    <property type="entry name" value="Bromodomain-like_sf"/>
</dbReference>
<feature type="repeat" description="WD" evidence="5">
    <location>
        <begin position="387"/>
        <end position="428"/>
    </location>
</feature>
<reference evidence="8" key="1">
    <citation type="journal article" date="2013" name="Genetics">
        <title>The draft genome and transcriptome of Panagrellus redivivus are shaped by the harsh demands of a free-living lifestyle.</title>
        <authorList>
            <person name="Srinivasan J."/>
            <person name="Dillman A.R."/>
            <person name="Macchietto M.G."/>
            <person name="Heikkinen L."/>
            <person name="Lakso M."/>
            <person name="Fracchia K.M."/>
            <person name="Antoshechkin I."/>
            <person name="Mortazavi A."/>
            <person name="Wong G."/>
            <person name="Sternberg P.W."/>
        </authorList>
    </citation>
    <scope>NUCLEOTIDE SEQUENCE [LARGE SCALE GENOMIC DNA]</scope>
    <source>
        <strain evidence="8">MT8872</strain>
    </source>
</reference>
<feature type="domain" description="Bromo" evidence="7">
    <location>
        <begin position="1146"/>
        <end position="1216"/>
    </location>
</feature>
<evidence type="ECO:0000259" key="7">
    <source>
        <dbReference type="PROSITE" id="PS50014"/>
    </source>
</evidence>
<feature type="compositionally biased region" description="Basic and acidic residues" evidence="6">
    <location>
        <begin position="823"/>
        <end position="836"/>
    </location>
</feature>
<dbReference type="InterPro" id="IPR020472">
    <property type="entry name" value="WD40_PAC1"/>
</dbReference>
<feature type="region of interest" description="Disordered" evidence="6">
    <location>
        <begin position="778"/>
        <end position="901"/>
    </location>
</feature>
<dbReference type="PANTHER" id="PTHR16266">
    <property type="entry name" value="WD REPEAT DOMAIN 9"/>
    <property type="match status" value="1"/>
</dbReference>
<feature type="compositionally biased region" description="Acidic residues" evidence="6">
    <location>
        <begin position="1579"/>
        <end position="1592"/>
    </location>
</feature>
<feature type="compositionally biased region" description="Acidic residues" evidence="6">
    <location>
        <begin position="1637"/>
        <end position="1652"/>
    </location>
</feature>
<feature type="compositionally biased region" description="Low complexity" evidence="6">
    <location>
        <begin position="1594"/>
        <end position="1609"/>
    </location>
</feature>
<dbReference type="GO" id="GO:0008360">
    <property type="term" value="P:regulation of cell shape"/>
    <property type="evidence" value="ECO:0007669"/>
    <property type="project" value="TreeGrafter"/>
</dbReference>
<feature type="region of interest" description="Disordered" evidence="6">
    <location>
        <begin position="1268"/>
        <end position="1288"/>
    </location>
</feature>
<feature type="compositionally biased region" description="Basic residues" evidence="6">
    <location>
        <begin position="1725"/>
        <end position="1734"/>
    </location>
</feature>
<keyword evidence="2" id="KW-0677">Repeat</keyword>
<accession>A0A7E4V464</accession>
<evidence type="ECO:0000313" key="9">
    <source>
        <dbReference type="WBParaSite" id="Pan_g16394.t1"/>
    </source>
</evidence>
<dbReference type="GO" id="GO:0007010">
    <property type="term" value="P:cytoskeleton organization"/>
    <property type="evidence" value="ECO:0007669"/>
    <property type="project" value="TreeGrafter"/>
</dbReference>
<dbReference type="PROSITE" id="PS00678">
    <property type="entry name" value="WD_REPEATS_1"/>
    <property type="match status" value="1"/>
</dbReference>
<dbReference type="Proteomes" id="UP000492821">
    <property type="component" value="Unassembled WGS sequence"/>
</dbReference>
<feature type="region of interest" description="Disordered" evidence="6">
    <location>
        <begin position="734"/>
        <end position="765"/>
    </location>
</feature>
<dbReference type="Pfam" id="PF25313">
    <property type="entry name" value="BRWD_AD"/>
    <property type="match status" value="1"/>
</dbReference>
<reference evidence="9" key="2">
    <citation type="submission" date="2020-10" db="UniProtKB">
        <authorList>
            <consortium name="WormBaseParasite"/>
        </authorList>
    </citation>
    <scope>IDENTIFICATION</scope>
</reference>
<dbReference type="InterPro" id="IPR019775">
    <property type="entry name" value="WD40_repeat_CS"/>
</dbReference>
<dbReference type="CDD" id="cd00200">
    <property type="entry name" value="WD40"/>
    <property type="match status" value="1"/>
</dbReference>
<feature type="compositionally biased region" description="Low complexity" evidence="6">
    <location>
        <begin position="852"/>
        <end position="864"/>
    </location>
</feature>
<dbReference type="InterPro" id="IPR057451">
    <property type="entry name" value="BRWD/PHIP_AD"/>
</dbReference>
<feature type="compositionally biased region" description="Low complexity" evidence="6">
    <location>
        <begin position="1653"/>
        <end position="1665"/>
    </location>
</feature>
<name>A0A7E4V464_PANRE</name>
<feature type="compositionally biased region" description="Low complexity" evidence="6">
    <location>
        <begin position="1495"/>
        <end position="1536"/>
    </location>
</feature>
<dbReference type="Pfam" id="PF00439">
    <property type="entry name" value="Bromodomain"/>
    <property type="match status" value="1"/>
</dbReference>
<dbReference type="Pfam" id="PF00400">
    <property type="entry name" value="WD40"/>
    <property type="match status" value="5"/>
</dbReference>
<evidence type="ECO:0000313" key="8">
    <source>
        <dbReference type="Proteomes" id="UP000492821"/>
    </source>
</evidence>
<feature type="compositionally biased region" description="Basic residues" evidence="6">
    <location>
        <begin position="1666"/>
        <end position="1688"/>
    </location>
</feature>
<feature type="repeat" description="WD" evidence="5">
    <location>
        <begin position="246"/>
        <end position="287"/>
    </location>
</feature>
<sequence length="1734" mass="194858">MKLFPSSSKSPGDSKLSPSKQARKMSRLFPVKSPTLPANMDPTTISELFCSVHNFLRASNCVEAANALRDELDRKHLLAPRINPFQSGTLPETFDHFSANRGSGVVDLVEAMSRLGELVNTNVPVKQDGPMRLAASKPFSVARRYPDEIDRVPRPDMAPTPELLPFRPLLNRSMLRNQRLGLPIRNTVMLSNESASSYKHHARIYGHHSSIYCVTFDRSGQFVITGADDNLIKVWDAKKCLLRYTFRGHAAEVCDLSVSHENTLLVSGSLDRTVRVWSLQNGAALEVFTGHTHNIVSVLFPPFFQEGYRYLISLSYDCCVIFYRWNAETKKFDDKKEKFTHKAQGQHKLLSGTTSSGGNFAAFSDSQKNIYVYLLKVDNVFPIATLRDVHGDKIDSLVWCHQGLRFMSASSDGIIRVWNFTYNQYQPTDLKLPETDLPTTAPASKKSAYQVNTICWSLDDQYVVASGSDNLLRIWNPRTAKLVGCLKGHEKVVFVLRPHPTNPDLVCSAGYDGFCMIWDLGMQKCIKKIVNLADVNNKLHSVYDLAFSPNGLMMAFVDDVGHVTFTGILPNESAKRVPKQQFFSSDYMPCEADARGFPRDATTGLAPHLNNPPELVRVDNIPYDVTWQNTVPGRSQMLAHPGGLIEGFFCPWLYQNIVEPEADISPFVKKSLFYAEHHLKEYESEKERIPPVDWEAVPLALNAPKKPPIARRRAPPANEAPPVVPLSLADQAALLPDSDSDDGTYTGEDSDLRSPSPFSGLDPLDVRDDLLFDDENDSDYVEGYDAHDTVFRNTNRRRRRPEPEPPAPVQPASQPTTSRPRRERVERQNSDPRDTTRATASRPRPVGRHTRANPAPADDPLAAAQRRRQRQRRARIASEAPEDEAGVAEPRAPVAPSPPIQIDYPEWTRQLVTRRFPYLAQIGDHVVYFPQGHTNYLSAVKQKRLFKVSHGDYPKPEFNCEEFAIVDDLEYVIEKKTHLTVLTLSLTDANGQRNNRQIKVRYHDLENVPDFMILREYFDQSVAFEFKTGDIVEAIIDEKWWIGTVEERSLINQGAFSGAQFCSVKVLWGDNGEDAENCSPWDLQPVTPGRVSEVDATVEEILAFSAYTPRDVDWPVPEAALTDEYTVAAAIDWHCTRFSAAVEALCEIPDVLDFRYPVDLNVFPFYAFHVPYPMCLEKILMRLQNRYYRTKWQLLRDIQLLAFNANKFNEPSSMIAINSIRLVETLFAVLHDASVTDFVQHFMHLLELGDAANLQAWKRSLSLTPANPDVDMSGDGPSSSNNSGAHHDAEVWEAESRRILSQMITPDLRDALGPEEYDDLLNRFPDGDVNDPAQLLVGVNALIQQTQNSLPHRRDPLYVALAALSSELDHAFRPVIEKYHRMRNGGRQLRAAALTTSVFRRSGGGGNNMRTNAPTMNLRQRVTRMNYNLDTAMQPDLPRRRTLRRGQEIPNYAEIHRGSIVDDDYGLPRPSSSRRIQNQVAQEQPSSSTTRRRQQVSVSPAGSNSSVDRVPSSSNSTGSAASRRSAARRSVASRSSNDNEEAEDVAMVESPPEVVDEEVPAVESPSSRANDSDYNVQDAEVEDEEDDEDDGVPEPRLSSESEASANSEDSTPRTRRNAPARRAPARTATKRRRQSNTEDELDELLDDEESSLTEDGSSDGSSPTPSRKRTKKKKTTRRKPAARSTRRRSSPEAPPSRKRRRPARRSSDESDGDEYVAPTVTRSGRVNRRTARYQ</sequence>
<evidence type="ECO:0000256" key="4">
    <source>
        <dbReference type="PROSITE-ProRule" id="PRU00035"/>
    </source>
</evidence>
<dbReference type="SUPFAM" id="SSF50978">
    <property type="entry name" value="WD40 repeat-like"/>
    <property type="match status" value="1"/>
</dbReference>
<evidence type="ECO:0000256" key="6">
    <source>
        <dbReference type="SAM" id="MobiDB-lite"/>
    </source>
</evidence>
<feature type="compositionally biased region" description="Polar residues" evidence="6">
    <location>
        <begin position="1470"/>
        <end position="1485"/>
    </location>
</feature>
<dbReference type="GO" id="GO:0006357">
    <property type="term" value="P:regulation of transcription by RNA polymerase II"/>
    <property type="evidence" value="ECO:0007669"/>
    <property type="project" value="TreeGrafter"/>
</dbReference>
<evidence type="ECO:0000256" key="3">
    <source>
        <dbReference type="ARBA" id="ARBA00023117"/>
    </source>
</evidence>
<dbReference type="PROSITE" id="PS50082">
    <property type="entry name" value="WD_REPEATS_2"/>
    <property type="match status" value="5"/>
</dbReference>
<dbReference type="PROSITE" id="PS50294">
    <property type="entry name" value="WD_REPEATS_REGION"/>
    <property type="match status" value="3"/>
</dbReference>
<dbReference type="PRINTS" id="PR00320">
    <property type="entry name" value="GPROTEINBRPT"/>
</dbReference>
<feature type="compositionally biased region" description="Basic residues" evidence="6">
    <location>
        <begin position="865"/>
        <end position="875"/>
    </location>
</feature>
<dbReference type="GO" id="GO:0005634">
    <property type="term" value="C:nucleus"/>
    <property type="evidence" value="ECO:0007669"/>
    <property type="project" value="TreeGrafter"/>
</dbReference>
<dbReference type="SMART" id="SM00320">
    <property type="entry name" value="WD40"/>
    <property type="match status" value="6"/>
</dbReference>
<dbReference type="InterPro" id="IPR001487">
    <property type="entry name" value="Bromodomain"/>
</dbReference>
<keyword evidence="1 5" id="KW-0853">WD repeat</keyword>
<evidence type="ECO:0000256" key="5">
    <source>
        <dbReference type="PROSITE-ProRule" id="PRU00221"/>
    </source>
</evidence>
<feature type="repeat" description="WD" evidence="5">
    <location>
        <begin position="451"/>
        <end position="485"/>
    </location>
</feature>